<evidence type="ECO:0000313" key="1">
    <source>
        <dbReference type="EMBL" id="QKU34345.1"/>
    </source>
</evidence>
<proteinExistence type="predicted"/>
<name>A0A6N1NGS8_9VIRU</name>
<accession>A0A6N1NGS8</accession>
<sequence>MSNINFNFNIIKKTETYYLTITLSDAQLSNISLFEIELSDLRKNHEEKCQIIIDALSNNNTCQNTYIHVCSPDYGAHFYIGIISEGEKRYFVSCESFKNENDTTFKIKIPIDMCDQNSLINSMGKIKELIIDRATMNICGDIANNTN</sequence>
<dbReference type="KEGG" id="vg:80517659"/>
<dbReference type="EMBL" id="MF405918">
    <property type="protein sequence ID" value="QKU34345.1"/>
    <property type="molecule type" value="Genomic_DNA"/>
</dbReference>
<reference evidence="1" key="1">
    <citation type="submission" date="2017-06" db="EMBL/GenBank/DDBJ databases">
        <authorList>
            <person name="Assis F.L."/>
            <person name="Abrahao J.S."/>
            <person name="Silva L."/>
            <person name="Khalil J.B."/>
            <person name="Rodrigues R."/>
            <person name="Silva L.S."/>
            <person name="Boratto P."/>
            <person name="Andrade M."/>
            <person name="Kroon E.G."/>
            <person name="Ribeiro B."/>
            <person name="Bergier I."/>
            <person name="Seligmann H."/>
            <person name="Ghigo E."/>
            <person name="Colson P."/>
            <person name="Levasseur A."/>
            <person name="Raoult D."/>
            <person name="Scola B.L."/>
        </authorList>
    </citation>
    <scope>NUCLEOTIDE SEQUENCE</scope>
    <source>
        <strain evidence="1">Deep ocean</strain>
    </source>
</reference>
<protein>
    <submittedName>
        <fullName evidence="1">Putative ORFan</fullName>
    </submittedName>
</protein>
<dbReference type="RefSeq" id="YP_010780968.1">
    <property type="nucleotide sequence ID" value="NC_075038.1"/>
</dbReference>
<dbReference type="GeneID" id="80517659"/>
<organism evidence="1">
    <name type="scientific">Tupanvirus deep ocean</name>
    <dbReference type="NCBI Taxonomy" id="2126984"/>
    <lineage>
        <taxon>Viruses</taxon>
        <taxon>Varidnaviria</taxon>
        <taxon>Bamfordvirae</taxon>
        <taxon>Nucleocytoviricota</taxon>
        <taxon>Megaviricetes</taxon>
        <taxon>Imitervirales</taxon>
        <taxon>Mimiviridae</taxon>
        <taxon>Megamimivirinae</taxon>
        <taxon>Tupanvirus</taxon>
        <taxon>Tupanvirus altamarinense</taxon>
    </lineage>
</organism>
<reference evidence="1" key="2">
    <citation type="journal article" date="2018" name="Nat. Commun.">
        <title>Tailed giant Tupanvirus possesses the most complete translational apparatus of the known virosphere.</title>
        <authorList>
            <person name="Abrahao J."/>
            <person name="Silva L."/>
            <person name="Silva L.S."/>
            <person name="Khalil J.Y.B."/>
            <person name="Rodrigues R."/>
            <person name="Arantes T."/>
            <person name="Assis F."/>
            <person name="Boratto P."/>
            <person name="Andrade M."/>
            <person name="Kroon E.G."/>
            <person name="Ribeiro B."/>
            <person name="Bergier I."/>
            <person name="Seligmann H."/>
            <person name="Ghigo E."/>
            <person name="Colson P."/>
            <person name="Levasseur A."/>
            <person name="Kroemer G."/>
            <person name="Raoult D."/>
            <person name="La Scola B."/>
        </authorList>
    </citation>
    <scope>NUCLEOTIDE SEQUENCE [LARGE SCALE GENOMIC DNA]</scope>
    <source>
        <strain evidence="1">Deep ocean</strain>
    </source>
</reference>